<dbReference type="HAMAP" id="MF_00412">
    <property type="entry name" value="ProA"/>
    <property type="match status" value="1"/>
</dbReference>
<evidence type="ECO:0000313" key="19">
    <source>
        <dbReference type="EMBL" id="CAD7082590.1"/>
    </source>
</evidence>
<proteinExistence type="inferred from homology"/>
<evidence type="ECO:0000256" key="9">
    <source>
        <dbReference type="ARBA" id="ARBA00022777"/>
    </source>
</evidence>
<dbReference type="InterPro" id="IPR001048">
    <property type="entry name" value="Asp/Glu/Uridylate_kinase"/>
</dbReference>
<dbReference type="PANTHER" id="PTHR11063">
    <property type="entry name" value="GLUTAMATE SEMIALDEHYDE DEHYDROGENASE"/>
    <property type="match status" value="1"/>
</dbReference>
<dbReference type="CDD" id="cd04256">
    <property type="entry name" value="AAK_P5CS_ProBA"/>
    <property type="match status" value="1"/>
</dbReference>
<dbReference type="Gene3D" id="3.40.1160.10">
    <property type="entry name" value="Acetylglutamate kinase-like"/>
    <property type="match status" value="2"/>
</dbReference>
<dbReference type="NCBIfam" id="NF001221">
    <property type="entry name" value="PRK00197.1"/>
    <property type="match status" value="1"/>
</dbReference>
<evidence type="ECO:0000256" key="1">
    <source>
        <dbReference type="ARBA" id="ARBA00004985"/>
    </source>
</evidence>
<dbReference type="PROSITE" id="PS00902">
    <property type="entry name" value="GLUTAMATE_5_KINASE"/>
    <property type="match status" value="1"/>
</dbReference>
<gene>
    <name evidence="19" type="ORF">HERILL_LOCUS5613</name>
</gene>
<keyword evidence="11 16" id="KW-0521">NADP</keyword>
<dbReference type="NCBIfam" id="TIGR00407">
    <property type="entry name" value="proA"/>
    <property type="match status" value="1"/>
</dbReference>
<dbReference type="InterPro" id="IPR041744">
    <property type="entry name" value="G5K_ProBA"/>
</dbReference>
<evidence type="ECO:0000259" key="17">
    <source>
        <dbReference type="Pfam" id="PF00171"/>
    </source>
</evidence>
<dbReference type="InterPro" id="IPR019797">
    <property type="entry name" value="Glutamate_5-kinase_CS"/>
</dbReference>
<dbReference type="FunFam" id="3.40.309.10:FF:000011">
    <property type="entry name" value="Delta-1-pyrroline-5-carboxylate synthase"/>
    <property type="match status" value="1"/>
</dbReference>
<dbReference type="InterPro" id="IPR015590">
    <property type="entry name" value="Aldehyde_DH_dom"/>
</dbReference>
<evidence type="ECO:0000256" key="11">
    <source>
        <dbReference type="ARBA" id="ARBA00022857"/>
    </source>
</evidence>
<dbReference type="EMBL" id="LR899010">
    <property type="protein sequence ID" value="CAD7082590.1"/>
    <property type="molecule type" value="Genomic_DNA"/>
</dbReference>
<dbReference type="GO" id="GO:0005524">
    <property type="term" value="F:ATP binding"/>
    <property type="evidence" value="ECO:0007669"/>
    <property type="project" value="UniProtKB-UniRule"/>
</dbReference>
<keyword evidence="8 16" id="KW-0547">Nucleotide-binding</keyword>
<evidence type="ECO:0000256" key="8">
    <source>
        <dbReference type="ARBA" id="ARBA00022741"/>
    </source>
</evidence>
<dbReference type="PRINTS" id="PR00474">
    <property type="entry name" value="GLU5KINASE"/>
</dbReference>
<keyword evidence="6 16" id="KW-0641">Proline biosynthesis</keyword>
<evidence type="ECO:0000256" key="13">
    <source>
        <dbReference type="ARBA" id="ARBA00023268"/>
    </source>
</evidence>
<dbReference type="GO" id="GO:0004349">
    <property type="term" value="F:glutamate 5-kinase activity"/>
    <property type="evidence" value="ECO:0007669"/>
    <property type="project" value="UniProtKB-UniRule"/>
</dbReference>
<evidence type="ECO:0000256" key="12">
    <source>
        <dbReference type="ARBA" id="ARBA00023002"/>
    </source>
</evidence>
<dbReference type="AlphaFoldDB" id="A0A7R8YSI5"/>
<comment type="catalytic activity">
    <reaction evidence="15 16">
        <text>L-glutamate + ATP = L-glutamyl 5-phosphate + ADP</text>
        <dbReference type="Rhea" id="RHEA:14877"/>
        <dbReference type="ChEBI" id="CHEBI:29985"/>
        <dbReference type="ChEBI" id="CHEBI:30616"/>
        <dbReference type="ChEBI" id="CHEBI:58274"/>
        <dbReference type="ChEBI" id="CHEBI:456216"/>
        <dbReference type="EC" id="2.7.2.11"/>
    </reaction>
</comment>
<evidence type="ECO:0000256" key="4">
    <source>
        <dbReference type="ARBA" id="ARBA00009302"/>
    </source>
</evidence>
<dbReference type="InterPro" id="IPR005715">
    <property type="entry name" value="Glu_5kinase/COase_Synthase"/>
</dbReference>
<keyword evidence="20" id="KW-1185">Reference proteome</keyword>
<dbReference type="OrthoDB" id="1934954at2759"/>
<dbReference type="EC" id="2.7.2.11" evidence="16"/>
<evidence type="ECO:0000256" key="3">
    <source>
        <dbReference type="ARBA" id="ARBA00006300"/>
    </source>
</evidence>
<dbReference type="InterPro" id="IPR000965">
    <property type="entry name" value="GPR_dom"/>
</dbReference>
<keyword evidence="12 16" id="KW-0560">Oxidoreductase</keyword>
<keyword evidence="10 16" id="KW-0067">ATP-binding</keyword>
<comment type="pathway">
    <text evidence="2 16">Amino-acid biosynthesis; L-proline biosynthesis; L-glutamate 5-semialdehyde from L-glutamate: step 1/2.</text>
</comment>
<evidence type="ECO:0000259" key="18">
    <source>
        <dbReference type="Pfam" id="PF00696"/>
    </source>
</evidence>
<evidence type="ECO:0000256" key="2">
    <source>
        <dbReference type="ARBA" id="ARBA00005185"/>
    </source>
</evidence>
<dbReference type="PIRSF" id="PIRSF036429">
    <property type="entry name" value="P5C_syn"/>
    <property type="match status" value="1"/>
</dbReference>
<feature type="domain" description="Aldehyde dehydrogenase" evidence="17">
    <location>
        <begin position="366"/>
        <end position="654"/>
    </location>
</feature>
<comment type="similarity">
    <text evidence="4 16">In the N-terminal section; belongs to the glutamate 5-kinase family.</text>
</comment>
<feature type="domain" description="Aspartate/glutamate/uridylate kinase" evidence="18">
    <location>
        <begin position="86"/>
        <end position="346"/>
    </location>
</feature>
<dbReference type="PROSITE" id="PS01223">
    <property type="entry name" value="PROA"/>
    <property type="match status" value="1"/>
</dbReference>
<dbReference type="Proteomes" id="UP000594454">
    <property type="component" value="Chromosome 2"/>
</dbReference>
<dbReference type="OMA" id="PPMFIVD"/>
<accession>A0A7R8YSI5</accession>
<dbReference type="InterPro" id="IPR016161">
    <property type="entry name" value="Ald_DH/histidinol_DH"/>
</dbReference>
<dbReference type="SUPFAM" id="SSF53633">
    <property type="entry name" value="Carbamate kinase-like"/>
    <property type="match status" value="1"/>
</dbReference>
<dbReference type="NCBIfam" id="TIGR01092">
    <property type="entry name" value="P5CS"/>
    <property type="match status" value="1"/>
</dbReference>
<dbReference type="UniPathway" id="UPA00098">
    <property type="reaction ID" value="UER00359"/>
</dbReference>
<comment type="catalytic activity">
    <reaction evidence="14 16">
        <text>L-glutamate 5-semialdehyde + phosphate + NADP(+) = L-glutamyl 5-phosphate + NADPH + H(+)</text>
        <dbReference type="Rhea" id="RHEA:19541"/>
        <dbReference type="ChEBI" id="CHEBI:15378"/>
        <dbReference type="ChEBI" id="CHEBI:43474"/>
        <dbReference type="ChEBI" id="CHEBI:57783"/>
        <dbReference type="ChEBI" id="CHEBI:58066"/>
        <dbReference type="ChEBI" id="CHEBI:58274"/>
        <dbReference type="ChEBI" id="CHEBI:58349"/>
        <dbReference type="EC" id="1.2.1.41"/>
    </reaction>
</comment>
<dbReference type="PANTHER" id="PTHR11063:SF8">
    <property type="entry name" value="DELTA-1-PYRROLINE-5-CARBOXYLATE SYNTHASE"/>
    <property type="match status" value="1"/>
</dbReference>
<dbReference type="NCBIfam" id="TIGR01027">
    <property type="entry name" value="proB"/>
    <property type="match status" value="1"/>
</dbReference>
<evidence type="ECO:0000256" key="10">
    <source>
        <dbReference type="ARBA" id="ARBA00022840"/>
    </source>
</evidence>
<comment type="similarity">
    <text evidence="3 16">In the C-terminal section; belongs to the gamma-glutamyl phosphate reductase family.</text>
</comment>
<comment type="pathway">
    <text evidence="1 16">Amino-acid biosynthesis; L-proline biosynthesis; L-glutamate 5-semialdehyde from L-glutamate: step 2/2.</text>
</comment>
<dbReference type="InterPro" id="IPR016163">
    <property type="entry name" value="Ald_DH_C"/>
</dbReference>
<dbReference type="GO" id="GO:0055129">
    <property type="term" value="P:L-proline biosynthetic process"/>
    <property type="evidence" value="ECO:0007669"/>
    <property type="project" value="UniProtKB-UniRule"/>
</dbReference>
<evidence type="ECO:0000313" key="20">
    <source>
        <dbReference type="Proteomes" id="UP000594454"/>
    </source>
</evidence>
<protein>
    <recommendedName>
        <fullName evidence="16">Delta-1-pyrroline-5-carboxylate synthase</fullName>
    </recommendedName>
    <domain>
        <recommendedName>
            <fullName evidence="16">Glutamate 5-kinase</fullName>
            <shortName evidence="16">GK</shortName>
            <ecNumber evidence="16">2.7.2.11</ecNumber>
        </recommendedName>
        <alternativeName>
            <fullName evidence="16">Gamma-glutamyl kinase</fullName>
        </alternativeName>
    </domain>
    <domain>
        <recommendedName>
            <fullName evidence="16">Gamma-glutamyl phosphate reductase</fullName>
            <shortName evidence="16">GPR</shortName>
            <ecNumber evidence="16">1.2.1.41</ecNumber>
        </recommendedName>
        <alternativeName>
            <fullName evidence="16">Glutamate-5-semialdehyde dehydrogenase</fullName>
        </alternativeName>
        <alternativeName>
            <fullName evidence="16">Glutamyl-gamma-semialdehyde dehydrogenase</fullName>
        </alternativeName>
    </domain>
</protein>
<dbReference type="GO" id="GO:0005739">
    <property type="term" value="C:mitochondrion"/>
    <property type="evidence" value="ECO:0007669"/>
    <property type="project" value="UniProtKB-UniRule"/>
</dbReference>
<dbReference type="FunFam" id="3.40.1160.10:FF:000032">
    <property type="entry name" value="Delta-1-pyrroline-5-carboxylate synthase"/>
    <property type="match status" value="1"/>
</dbReference>
<keyword evidence="13" id="KW-0511">Multifunctional enzyme</keyword>
<dbReference type="InterPro" id="IPR005766">
    <property type="entry name" value="P5_carboxy_syn"/>
</dbReference>
<dbReference type="InterPro" id="IPR020593">
    <property type="entry name" value="G-glutamylP_reductase_CS"/>
</dbReference>
<evidence type="ECO:0000256" key="14">
    <source>
        <dbReference type="ARBA" id="ARBA00049024"/>
    </source>
</evidence>
<dbReference type="HAMAP" id="MF_00456">
    <property type="entry name" value="ProB"/>
    <property type="match status" value="1"/>
</dbReference>
<dbReference type="Pfam" id="PF00171">
    <property type="entry name" value="Aldedh"/>
    <property type="match status" value="1"/>
</dbReference>
<sequence>MTVLTKGVKFVNSVVSRNRIFSLSGNKNLNFSQNLHTKTLKNVIRNSSTKGGTVRNLTTPLDKRIHNLDPRQPMFTERSQLKYARRLVVKLGSAVITREDNNGLALGRLASIVEQVAECHLEGRECIMVTSGAVAFGKQKLTQELLMSLSMRETLSPKDHTREDAGMLLEPRAAAAVGQSGLMSLYDAMFAQYGVKIAQVLVTKPDFYNEETRQNLFSTLSELISLNIVPIINTNDAVSPPMFIVDEEVYTPGSKKGISIRDNDSLSAMLAAEVQADLLILMSDVDGIYNKPPWEDGAKLMSTYTSNDKHVIEFGKKSKVGTGGMDSKVNAATWALERGVSVVICNGMQEKAIKTIIAGRKVGTFFTESADTTSVSVETLAENARTGSRLLQALSPEQRASAVHSLADLLLSREKFILDANAQDLSEAKKNGLAKPLLSRLSLNPSKLKSLSTGLNQIAEASHKNVGRVLRRTKLAENLELRQVTVPIGVLLVIFESRPDSLPQVAALAIASANGLLLKGGKEASHSNKALMELVRESLASVGAENAISLVSTREEISDLLSMENHIDLIIPRGSSELVRSIQDQSAHIPVLGHAEGICHVFVDKDADLSKALKIIRDAKCDYPAACNAMETLLIHEDVLHTNFFNEVCNMFKKEGVKVYSGPKLAQRLTFGPPPAKSMKHEYGSLECAIEVVKDLEEAVDHIHSFGSGHTDVIITENSDAAKYFQGQVDSACVFHNASSRFADGFRFGLGAEVGISTARIHARGPVGVEGLLTTKWVLDGVDHTAAEFGDGGTRQWVHQSLPLE</sequence>
<dbReference type="CDD" id="cd07079">
    <property type="entry name" value="ALDH_F18-19_ProA-GPR"/>
    <property type="match status" value="1"/>
</dbReference>
<evidence type="ECO:0000256" key="16">
    <source>
        <dbReference type="PIRNR" id="PIRNR036429"/>
    </source>
</evidence>
<evidence type="ECO:0000256" key="6">
    <source>
        <dbReference type="ARBA" id="ARBA00022650"/>
    </source>
</evidence>
<dbReference type="Gene3D" id="3.40.309.10">
    <property type="entry name" value="Aldehyde Dehydrogenase, Chain A, domain 2"/>
    <property type="match status" value="1"/>
</dbReference>
<keyword evidence="5 16" id="KW-0028">Amino-acid biosynthesis</keyword>
<dbReference type="InterPro" id="IPR036393">
    <property type="entry name" value="AceGlu_kinase-like_sf"/>
</dbReference>
<dbReference type="EC" id="1.2.1.41" evidence="16"/>
<dbReference type="SUPFAM" id="SSF53720">
    <property type="entry name" value="ALDH-like"/>
    <property type="match status" value="1"/>
</dbReference>
<evidence type="ECO:0000256" key="5">
    <source>
        <dbReference type="ARBA" id="ARBA00022605"/>
    </source>
</evidence>
<dbReference type="InterPro" id="IPR001057">
    <property type="entry name" value="Glu/AcGlu_kinase"/>
</dbReference>
<dbReference type="GO" id="GO:0004350">
    <property type="term" value="F:glutamate-5-semialdehyde dehydrogenase activity"/>
    <property type="evidence" value="ECO:0007669"/>
    <property type="project" value="UniProtKB-UniRule"/>
</dbReference>
<organism evidence="19 20">
    <name type="scientific">Hermetia illucens</name>
    <name type="common">Black soldier fly</name>
    <dbReference type="NCBI Taxonomy" id="343691"/>
    <lineage>
        <taxon>Eukaryota</taxon>
        <taxon>Metazoa</taxon>
        <taxon>Ecdysozoa</taxon>
        <taxon>Arthropoda</taxon>
        <taxon>Hexapoda</taxon>
        <taxon>Insecta</taxon>
        <taxon>Pterygota</taxon>
        <taxon>Neoptera</taxon>
        <taxon>Endopterygota</taxon>
        <taxon>Diptera</taxon>
        <taxon>Brachycera</taxon>
        <taxon>Stratiomyomorpha</taxon>
        <taxon>Stratiomyidae</taxon>
        <taxon>Hermetiinae</taxon>
        <taxon>Hermetia</taxon>
    </lineage>
</organism>
<dbReference type="FunCoup" id="A0A7R8YSI5">
    <property type="interactions" value="718"/>
</dbReference>
<dbReference type="InterPro" id="IPR016162">
    <property type="entry name" value="Ald_DH_N"/>
</dbReference>
<reference evidence="19 20" key="1">
    <citation type="submission" date="2020-11" db="EMBL/GenBank/DDBJ databases">
        <authorList>
            <person name="Wallbank WR R."/>
            <person name="Pardo Diaz C."/>
            <person name="Kozak K."/>
            <person name="Martin S."/>
            <person name="Jiggins C."/>
            <person name="Moest M."/>
            <person name="Warren A I."/>
            <person name="Generalovic N T."/>
            <person name="Byers J.R.P. K."/>
            <person name="Montejo-Kovacevich G."/>
            <person name="Yen C E."/>
        </authorList>
    </citation>
    <scope>NUCLEOTIDE SEQUENCE [LARGE SCALE GENOMIC DNA]</scope>
</reference>
<keyword evidence="9 16" id="KW-0418">Kinase</keyword>
<evidence type="ECO:0000256" key="15">
    <source>
        <dbReference type="ARBA" id="ARBA00049141"/>
    </source>
</evidence>
<name>A0A7R8YSI5_HERIL</name>
<evidence type="ECO:0000256" key="7">
    <source>
        <dbReference type="ARBA" id="ARBA00022679"/>
    </source>
</evidence>
<keyword evidence="7 16" id="KW-0808">Transferase</keyword>
<dbReference type="InParanoid" id="A0A7R8YSI5"/>
<dbReference type="Pfam" id="PF00696">
    <property type="entry name" value="AA_kinase"/>
    <property type="match status" value="1"/>
</dbReference>
<dbReference type="Gene3D" id="3.40.605.10">
    <property type="entry name" value="Aldehyde Dehydrogenase, Chain A, domain 1"/>
    <property type="match status" value="1"/>
</dbReference>